<keyword evidence="4" id="KW-0175">Coiled coil</keyword>
<reference evidence="10 11" key="1">
    <citation type="journal article" date="2009" name="Science">
        <title>Green evolution and dynamic adaptations revealed by genomes of the marine picoeukaryotes Micromonas.</title>
        <authorList>
            <person name="Worden A.Z."/>
            <person name="Lee J.H."/>
            <person name="Mock T."/>
            <person name="Rouze P."/>
            <person name="Simmons M.P."/>
            <person name="Aerts A.L."/>
            <person name="Allen A.E."/>
            <person name="Cuvelier M.L."/>
            <person name="Derelle E."/>
            <person name="Everett M.V."/>
            <person name="Foulon E."/>
            <person name="Grimwood J."/>
            <person name="Gundlach H."/>
            <person name="Henrissat B."/>
            <person name="Napoli C."/>
            <person name="McDonald S.M."/>
            <person name="Parker M.S."/>
            <person name="Rombauts S."/>
            <person name="Salamov A."/>
            <person name="Von Dassow P."/>
            <person name="Badger J.H."/>
            <person name="Coutinho P.M."/>
            <person name="Demir E."/>
            <person name="Dubchak I."/>
            <person name="Gentemann C."/>
            <person name="Eikrem W."/>
            <person name="Gready J.E."/>
            <person name="John U."/>
            <person name="Lanier W."/>
            <person name="Lindquist E.A."/>
            <person name="Lucas S."/>
            <person name="Mayer K.F."/>
            <person name="Moreau H."/>
            <person name="Not F."/>
            <person name="Otillar R."/>
            <person name="Panaud O."/>
            <person name="Pangilinan J."/>
            <person name="Paulsen I."/>
            <person name="Piegu B."/>
            <person name="Poliakov A."/>
            <person name="Robbens S."/>
            <person name="Schmutz J."/>
            <person name="Toulza E."/>
            <person name="Wyss T."/>
            <person name="Zelensky A."/>
            <person name="Zhou K."/>
            <person name="Armbrust E.V."/>
            <person name="Bhattacharya D."/>
            <person name="Goodenough U.W."/>
            <person name="Van de Peer Y."/>
            <person name="Grigoriev I.V."/>
        </authorList>
    </citation>
    <scope>NUCLEOTIDE SEQUENCE [LARGE SCALE GENOMIC DNA]</scope>
    <source>
        <strain evidence="10 11">CCMP1545</strain>
    </source>
</reference>
<dbReference type="RefSeq" id="XP_003057525.1">
    <property type="nucleotide sequence ID" value="XM_003057479.1"/>
</dbReference>
<sequence length="810" mass="87828">MKPAPRDATTSAVKVFLRARPCIDDEGSFVVQADNKTVNVDLKPDKTAARRGLDVNNAADGFAFTFDNVLKDINQEGVYDHCASEVVDNVMNGYNGTVFAYGQTGAGKTFTMTGEPGDYKQRGVVPRAVHHIFHEMDLRVEKEKVVRVSYLEIYNEQMYDLLADSSEDGGIPSRRESLTIVERGDEVRVKGLTKKYVASEAEALAAFFAGDANRAVAAHALNKSSSRSHCVFTIHLEQRATGDGPDKTIVSKLHLVDLAGSERVKKSHVTGALFKEATFINRSLSLLEQTVMAMSRKDKAIPYRQSKLTSVLRDSLIGNCKTVMIACVWPEFGHVEETVSTCRFSGRVRTLRTNPVINESKDPRVLLRKYERQVQELKQELAMRDTFANRETVNYGDLSEIERTELSEKVRDYVHGMTTLEELPCDSLKRVRETFKLFKAFHLQMREEHAAEMAARPSPPAEDDAAVSSEETTAEAQNAEEAPSAAEGEEDGAAAAEGDGDGDEVGDVDDGDGGFHLGVAPDDAAPPADPDSDRPRSANAQLAGALGGTGVRPPILAPEMSVHSKKNSAFAIYKKMIAPERAAELRDKVETLRVKRVELNAAVEVVNAAKASIDELSVVVEEMRSAAAADEKLSAKASTLRLDAEAEASASGSGAAAATPSREGSPGGSVAGAGAGADPSATSMLADEVIDEETYAAMARLKATKGEYRRAYDEVKDLKTAVAPHVTAVQECRAELLREFQRWYDDGGHGQIGGVGASEEELDYGEQFVSMELQKIASEDPESVAFFAAKKTMRQAPRSVPLSLTRSRGR</sequence>
<evidence type="ECO:0000256" key="1">
    <source>
        <dbReference type="ARBA" id="ARBA00022701"/>
    </source>
</evidence>
<dbReference type="STRING" id="564608.C1MN62"/>
<dbReference type="SUPFAM" id="SSF52540">
    <property type="entry name" value="P-loop containing nucleoside triphosphate hydrolases"/>
    <property type="match status" value="1"/>
</dbReference>
<dbReference type="GeneID" id="9682964"/>
<dbReference type="PROSITE" id="PS50067">
    <property type="entry name" value="KINESIN_MOTOR_2"/>
    <property type="match status" value="1"/>
</dbReference>
<keyword evidence="3 6" id="KW-0067">ATP-binding</keyword>
<dbReference type="EMBL" id="GG663737">
    <property type="protein sequence ID" value="EEH59170.1"/>
    <property type="molecule type" value="Genomic_DNA"/>
</dbReference>
<dbReference type="SMART" id="SM00129">
    <property type="entry name" value="KISc"/>
    <property type="match status" value="1"/>
</dbReference>
<dbReference type="AlphaFoldDB" id="C1MN62"/>
<dbReference type="OMA" id="LMFACIW"/>
<feature type="compositionally biased region" description="Low complexity" evidence="8">
    <location>
        <begin position="466"/>
        <end position="486"/>
    </location>
</feature>
<dbReference type="InterPro" id="IPR019821">
    <property type="entry name" value="Kinesin_motor_CS"/>
</dbReference>
<protein>
    <recommendedName>
        <fullName evidence="7">Kinesin-like protein</fullName>
    </recommendedName>
</protein>
<dbReference type="InterPro" id="IPR027640">
    <property type="entry name" value="Kinesin-like_fam"/>
</dbReference>
<keyword evidence="11" id="KW-1185">Reference proteome</keyword>
<evidence type="ECO:0000256" key="4">
    <source>
        <dbReference type="ARBA" id="ARBA00023054"/>
    </source>
</evidence>
<evidence type="ECO:0000256" key="7">
    <source>
        <dbReference type="RuleBase" id="RU000394"/>
    </source>
</evidence>
<proteinExistence type="inferred from homology"/>
<keyword evidence="10" id="KW-0966">Cell projection</keyword>
<dbReference type="Pfam" id="PF23735">
    <property type="entry name" value="KIF9"/>
    <property type="match status" value="1"/>
</dbReference>
<feature type="compositionally biased region" description="Gly residues" evidence="8">
    <location>
        <begin position="665"/>
        <end position="675"/>
    </location>
</feature>
<evidence type="ECO:0000259" key="9">
    <source>
        <dbReference type="PROSITE" id="PS50067"/>
    </source>
</evidence>
<dbReference type="InterPro" id="IPR001752">
    <property type="entry name" value="Kinesin_motor_dom"/>
</dbReference>
<dbReference type="Pfam" id="PF00225">
    <property type="entry name" value="Kinesin"/>
    <property type="match status" value="1"/>
</dbReference>
<keyword evidence="2 6" id="KW-0547">Nucleotide-binding</keyword>
<evidence type="ECO:0000256" key="8">
    <source>
        <dbReference type="SAM" id="MobiDB-lite"/>
    </source>
</evidence>
<accession>C1MN62</accession>
<dbReference type="KEGG" id="mpp:MICPUCDRAFT_39045"/>
<dbReference type="PRINTS" id="PR00380">
    <property type="entry name" value="KINESINHEAVY"/>
</dbReference>
<feature type="region of interest" description="Disordered" evidence="8">
    <location>
        <begin position="449"/>
        <end position="538"/>
    </location>
</feature>
<dbReference type="eggNOG" id="KOG4280">
    <property type="taxonomic scope" value="Eukaryota"/>
</dbReference>
<dbReference type="GO" id="GO:0005874">
    <property type="term" value="C:microtubule"/>
    <property type="evidence" value="ECO:0007669"/>
    <property type="project" value="UniProtKB-KW"/>
</dbReference>
<dbReference type="PANTHER" id="PTHR47968">
    <property type="entry name" value="CENTROMERE PROTEIN E"/>
    <property type="match status" value="1"/>
</dbReference>
<dbReference type="Proteomes" id="UP000001876">
    <property type="component" value="Unassembled WGS sequence"/>
</dbReference>
<feature type="compositionally biased region" description="Acidic residues" evidence="8">
    <location>
        <begin position="487"/>
        <end position="512"/>
    </location>
</feature>
<dbReference type="GO" id="GO:0007018">
    <property type="term" value="P:microtubule-based movement"/>
    <property type="evidence" value="ECO:0007669"/>
    <property type="project" value="InterPro"/>
</dbReference>
<evidence type="ECO:0000256" key="3">
    <source>
        <dbReference type="ARBA" id="ARBA00022840"/>
    </source>
</evidence>
<dbReference type="GO" id="GO:0003777">
    <property type="term" value="F:microtubule motor activity"/>
    <property type="evidence" value="ECO:0007669"/>
    <property type="project" value="InterPro"/>
</dbReference>
<keyword evidence="10" id="KW-0969">Cilium</keyword>
<evidence type="ECO:0000256" key="6">
    <source>
        <dbReference type="PROSITE-ProRule" id="PRU00283"/>
    </source>
</evidence>
<feature type="region of interest" description="Disordered" evidence="8">
    <location>
        <begin position="650"/>
        <end position="678"/>
    </location>
</feature>
<dbReference type="OrthoDB" id="3176171at2759"/>
<dbReference type="InterPro" id="IPR027417">
    <property type="entry name" value="P-loop_NTPase"/>
</dbReference>
<dbReference type="GO" id="GO:0008017">
    <property type="term" value="F:microtubule binding"/>
    <property type="evidence" value="ECO:0007669"/>
    <property type="project" value="InterPro"/>
</dbReference>
<dbReference type="InterPro" id="IPR036961">
    <property type="entry name" value="Kinesin_motor_dom_sf"/>
</dbReference>
<dbReference type="PANTHER" id="PTHR47968:SF36">
    <property type="entry name" value="KINESIN HEAVY CHAIN ISOFORM X1"/>
    <property type="match status" value="1"/>
</dbReference>
<keyword evidence="10" id="KW-0282">Flagellum</keyword>
<name>C1MN62_MICPC</name>
<dbReference type="GO" id="GO:0005524">
    <property type="term" value="F:ATP binding"/>
    <property type="evidence" value="ECO:0007669"/>
    <property type="project" value="UniProtKB-UniRule"/>
</dbReference>
<dbReference type="Gene3D" id="3.40.850.10">
    <property type="entry name" value="Kinesin motor domain"/>
    <property type="match status" value="1"/>
</dbReference>
<evidence type="ECO:0000256" key="2">
    <source>
        <dbReference type="ARBA" id="ARBA00022741"/>
    </source>
</evidence>
<dbReference type="InterPro" id="IPR056524">
    <property type="entry name" value="KIF6/9_C"/>
</dbReference>
<dbReference type="PROSITE" id="PS00411">
    <property type="entry name" value="KINESIN_MOTOR_1"/>
    <property type="match status" value="1"/>
</dbReference>
<feature type="binding site" evidence="6">
    <location>
        <begin position="102"/>
        <end position="109"/>
    </location>
    <ligand>
        <name>ATP</name>
        <dbReference type="ChEBI" id="CHEBI:30616"/>
    </ligand>
</feature>
<evidence type="ECO:0000313" key="11">
    <source>
        <dbReference type="Proteomes" id="UP000001876"/>
    </source>
</evidence>
<keyword evidence="5 6" id="KW-0505">Motor protein</keyword>
<keyword evidence="1 7" id="KW-0493">Microtubule</keyword>
<evidence type="ECO:0000313" key="10">
    <source>
        <dbReference type="EMBL" id="EEH59170.1"/>
    </source>
</evidence>
<comment type="similarity">
    <text evidence="6 7">Belongs to the TRAFAC class myosin-kinesin ATPase superfamily. Kinesin family.</text>
</comment>
<feature type="domain" description="Kinesin motor" evidence="9">
    <location>
        <begin position="12"/>
        <end position="351"/>
    </location>
</feature>
<evidence type="ECO:0000256" key="5">
    <source>
        <dbReference type="ARBA" id="ARBA00023175"/>
    </source>
</evidence>
<gene>
    <name evidence="10" type="primary">KLP1</name>
    <name evidence="10" type="ORF">MICPUCDRAFT_39045</name>
</gene>
<organism evidence="11">
    <name type="scientific">Micromonas pusilla (strain CCMP1545)</name>
    <name type="common">Picoplanktonic green alga</name>
    <dbReference type="NCBI Taxonomy" id="564608"/>
    <lineage>
        <taxon>Eukaryota</taxon>
        <taxon>Viridiplantae</taxon>
        <taxon>Chlorophyta</taxon>
        <taxon>Mamiellophyceae</taxon>
        <taxon>Mamiellales</taxon>
        <taxon>Mamiellaceae</taxon>
        <taxon>Micromonas</taxon>
    </lineage>
</organism>